<dbReference type="InterPro" id="IPR019533">
    <property type="entry name" value="Peptidase_S26"/>
</dbReference>
<keyword evidence="6 7" id="KW-0378">Hydrolase</keyword>
<evidence type="ECO:0000256" key="1">
    <source>
        <dbReference type="ARBA" id="ARBA00000677"/>
    </source>
</evidence>
<reference evidence="9 10" key="1">
    <citation type="submission" date="2022-04" db="EMBL/GenBank/DDBJ databases">
        <title>Mechanism of arsenic methylation and mitigation arsenic toxicity by Bacillus sp. LH14 from an Arsenic-Contaminated Paddy Soil.</title>
        <authorList>
            <person name="Wang D."/>
        </authorList>
    </citation>
    <scope>NUCLEOTIDE SEQUENCE [LARGE SCALE GENOMIC DNA]</scope>
    <source>
        <strain evidence="9 10">LH14</strain>
    </source>
</reference>
<proteinExistence type="inferred from homology"/>
<dbReference type="InterPro" id="IPR019756">
    <property type="entry name" value="Pept_S26A_signal_pept_1_Ser-AS"/>
</dbReference>
<sequence>MKIRKKESSWQTFKIIVYSFTTALIVKIFIFSPFIVQGASMQPTLHNHDYLFVNKASFHISSINRGEVVIIKKQNDPKYYVKRIIGLPNDNVNLTNGLLYINGKQIAENYLNDHLKNVYKEYLQFNQVKVPSGSYLVMGDNRLNSKDSRNGLGYIKQSEIVGKVEGVFFPFDRVRIIH</sequence>
<dbReference type="RefSeq" id="WP_248269179.1">
    <property type="nucleotide sequence ID" value="NZ_CP096034.1"/>
</dbReference>
<evidence type="ECO:0000256" key="6">
    <source>
        <dbReference type="ARBA" id="ARBA00022801"/>
    </source>
</evidence>
<keyword evidence="7" id="KW-0812">Transmembrane</keyword>
<protein>
    <recommendedName>
        <fullName evidence="4 7">Signal peptidase I</fullName>
        <ecNumber evidence="4 7">3.4.21.89</ecNumber>
    </recommendedName>
</protein>
<dbReference type="InterPro" id="IPR019758">
    <property type="entry name" value="Pept_S26A_signal_pept_1_CS"/>
</dbReference>
<comment type="similarity">
    <text evidence="3 7">Belongs to the peptidase S26 family.</text>
</comment>
<evidence type="ECO:0000259" key="8">
    <source>
        <dbReference type="Pfam" id="PF10502"/>
    </source>
</evidence>
<dbReference type="PANTHER" id="PTHR43390:SF1">
    <property type="entry name" value="CHLOROPLAST PROCESSING PEPTIDASE"/>
    <property type="match status" value="1"/>
</dbReference>
<dbReference type="SUPFAM" id="SSF51306">
    <property type="entry name" value="LexA/Signal peptidase"/>
    <property type="match status" value="1"/>
</dbReference>
<name>A0ABY4JS18_9BACI</name>
<dbReference type="EC" id="3.4.21.89" evidence="4 7"/>
<dbReference type="InterPro" id="IPR000223">
    <property type="entry name" value="Pept_S26A_signal_pept_1"/>
</dbReference>
<dbReference type="CDD" id="cd06530">
    <property type="entry name" value="S26_SPase_I"/>
    <property type="match status" value="1"/>
</dbReference>
<dbReference type="NCBIfam" id="TIGR02227">
    <property type="entry name" value="sigpep_I_bact"/>
    <property type="match status" value="1"/>
</dbReference>
<comment type="subcellular location">
    <subcellularLocation>
        <location evidence="2">Cell membrane</location>
        <topology evidence="2">Single-pass type II membrane protein</topology>
    </subcellularLocation>
    <subcellularLocation>
        <location evidence="7">Membrane</location>
        <topology evidence="7">Single-pass type II membrane protein</topology>
    </subcellularLocation>
</comment>
<dbReference type="PRINTS" id="PR00727">
    <property type="entry name" value="LEADERPTASE"/>
</dbReference>
<evidence type="ECO:0000256" key="2">
    <source>
        <dbReference type="ARBA" id="ARBA00004401"/>
    </source>
</evidence>
<evidence type="ECO:0000256" key="7">
    <source>
        <dbReference type="RuleBase" id="RU362042"/>
    </source>
</evidence>
<gene>
    <name evidence="9" type="primary">lepB</name>
    <name evidence="9" type="ORF">MY490_10730</name>
</gene>
<accession>A0ABY4JS18</accession>
<dbReference type="Gene3D" id="2.10.109.10">
    <property type="entry name" value="Umud Fragment, subunit A"/>
    <property type="match status" value="1"/>
</dbReference>
<dbReference type="Pfam" id="PF10502">
    <property type="entry name" value="Peptidase_S26"/>
    <property type="match status" value="1"/>
</dbReference>
<comment type="catalytic activity">
    <reaction evidence="1 7">
        <text>Cleavage of hydrophobic, N-terminal signal or leader sequences from secreted and periplasmic proteins.</text>
        <dbReference type="EC" id="3.4.21.89"/>
    </reaction>
</comment>
<dbReference type="EMBL" id="CP096034">
    <property type="protein sequence ID" value="UPM56272.1"/>
    <property type="molecule type" value="Genomic_DNA"/>
</dbReference>
<keyword evidence="7" id="KW-0472">Membrane</keyword>
<feature type="domain" description="Peptidase S26" evidence="8">
    <location>
        <begin position="10"/>
        <end position="168"/>
    </location>
</feature>
<dbReference type="Proteomes" id="UP000830639">
    <property type="component" value="Chromosome"/>
</dbReference>
<evidence type="ECO:0000313" key="9">
    <source>
        <dbReference type="EMBL" id="UPM56272.1"/>
    </source>
</evidence>
<keyword evidence="5 7" id="KW-0645">Protease</keyword>
<dbReference type="PROSITE" id="PS00501">
    <property type="entry name" value="SPASE_I_1"/>
    <property type="match status" value="1"/>
</dbReference>
<evidence type="ECO:0000256" key="5">
    <source>
        <dbReference type="ARBA" id="ARBA00022670"/>
    </source>
</evidence>
<feature type="transmembrane region" description="Helical" evidence="7">
    <location>
        <begin position="12"/>
        <end position="36"/>
    </location>
</feature>
<keyword evidence="10" id="KW-1185">Reference proteome</keyword>
<dbReference type="GO" id="GO:0009003">
    <property type="term" value="F:signal peptidase activity"/>
    <property type="evidence" value="ECO:0007669"/>
    <property type="project" value="UniProtKB-EC"/>
</dbReference>
<dbReference type="InterPro" id="IPR036286">
    <property type="entry name" value="LexA/Signal_pep-like_sf"/>
</dbReference>
<evidence type="ECO:0000256" key="3">
    <source>
        <dbReference type="ARBA" id="ARBA00009370"/>
    </source>
</evidence>
<organism evidence="9 10">
    <name type="scientific">Gottfriedia acidiceleris</name>
    <dbReference type="NCBI Taxonomy" id="371036"/>
    <lineage>
        <taxon>Bacteria</taxon>
        <taxon>Bacillati</taxon>
        <taxon>Bacillota</taxon>
        <taxon>Bacilli</taxon>
        <taxon>Bacillales</taxon>
        <taxon>Bacillaceae</taxon>
        <taxon>Gottfriedia</taxon>
    </lineage>
</organism>
<keyword evidence="7" id="KW-1133">Transmembrane helix</keyword>
<evidence type="ECO:0000313" key="10">
    <source>
        <dbReference type="Proteomes" id="UP000830639"/>
    </source>
</evidence>
<dbReference type="PANTHER" id="PTHR43390">
    <property type="entry name" value="SIGNAL PEPTIDASE I"/>
    <property type="match status" value="1"/>
</dbReference>
<dbReference type="PROSITE" id="PS00761">
    <property type="entry name" value="SPASE_I_3"/>
    <property type="match status" value="1"/>
</dbReference>
<evidence type="ECO:0000256" key="4">
    <source>
        <dbReference type="ARBA" id="ARBA00013208"/>
    </source>
</evidence>